<protein>
    <recommendedName>
        <fullName evidence="4">HlyD family secretion protein</fullName>
    </recommendedName>
</protein>
<organism evidence="2 3">
    <name type="scientific">Chitinivibrio alkaliphilus ACht1</name>
    <dbReference type="NCBI Taxonomy" id="1313304"/>
    <lineage>
        <taxon>Bacteria</taxon>
        <taxon>Pseudomonadati</taxon>
        <taxon>Fibrobacterota</taxon>
        <taxon>Chitinivibrionia</taxon>
        <taxon>Chitinivibrionales</taxon>
        <taxon>Chitinivibrionaceae</taxon>
        <taxon>Chitinivibrio</taxon>
    </lineage>
</organism>
<sequence>MKIRFTNNSLNTAERKNGVNVIYSAAKRSFPRIRWLIIVGIVISPLLFFLGMILLNTLYIENTGYVHSLHTHIFAIEDGRVEQLFYHRFSPIDSGAQILSFSPHSSQVYQENPISLPPSSEREDETIHILKERIGSEEREASRAYTKLENMRQLMQRGAATSREVDAARRVYMGHRNTLQSLLREYGTRTKNINTEDQPLTAAAGSHRYTEPYTAPWNGRIIKQHAEPGEWLKRHDRLVTLQKNPAEYTIRLSIKPQQLSHIQENTVMKLSSQTGGDIRARVISLDPYIPPEELQERPYFFQDSRHITILLEPMETLPEQFRIIGLPLTSRNPRFSFLYKIREFQRKNIRPLFTL</sequence>
<evidence type="ECO:0000313" key="2">
    <source>
        <dbReference type="EMBL" id="ERP30696.1"/>
    </source>
</evidence>
<dbReference type="STRING" id="1313304.CALK_2491"/>
<keyword evidence="3" id="KW-1185">Reference proteome</keyword>
<evidence type="ECO:0000313" key="3">
    <source>
        <dbReference type="Proteomes" id="UP000017148"/>
    </source>
</evidence>
<evidence type="ECO:0000256" key="1">
    <source>
        <dbReference type="SAM" id="Phobius"/>
    </source>
</evidence>
<keyword evidence="1" id="KW-0812">Transmembrane</keyword>
<dbReference type="PANTHER" id="PTHR30386">
    <property type="entry name" value="MEMBRANE FUSION SUBUNIT OF EMRAB-TOLC MULTIDRUG EFFLUX PUMP"/>
    <property type="match status" value="1"/>
</dbReference>
<dbReference type="RefSeq" id="WP_022637820.1">
    <property type="nucleotide sequence ID" value="NZ_ASJR01000043.1"/>
</dbReference>
<gene>
    <name evidence="2" type="ORF">CALK_2491</name>
</gene>
<accession>U7D551</accession>
<dbReference type="OrthoDB" id="3084at2"/>
<keyword evidence="1" id="KW-0472">Membrane</keyword>
<keyword evidence="1" id="KW-1133">Transmembrane helix</keyword>
<dbReference type="eggNOG" id="COG1566">
    <property type="taxonomic scope" value="Bacteria"/>
</dbReference>
<feature type="transmembrane region" description="Helical" evidence="1">
    <location>
        <begin position="35"/>
        <end position="59"/>
    </location>
</feature>
<comment type="caution">
    <text evidence="2">The sequence shown here is derived from an EMBL/GenBank/DDBJ whole genome shotgun (WGS) entry which is preliminary data.</text>
</comment>
<dbReference type="AlphaFoldDB" id="U7D551"/>
<dbReference type="PANTHER" id="PTHR30386:SF18">
    <property type="entry name" value="INNER MEMBRANE PROTEIN YIAV-RELATED"/>
    <property type="match status" value="1"/>
</dbReference>
<reference evidence="2 3" key="1">
    <citation type="journal article" date="2013" name="Environ. Microbiol.">
        <title>Genome analysis of Chitinivibrio alkaliphilus gen. nov., sp. nov., a novel extremely haloalkaliphilic anaerobic chitinolytic bacterium from the candidate phylum Termite Group 3.</title>
        <authorList>
            <person name="Sorokin D.Y."/>
            <person name="Gumerov V.M."/>
            <person name="Rakitin A.L."/>
            <person name="Beletsky A.V."/>
            <person name="Damste J.S."/>
            <person name="Muyzer G."/>
            <person name="Mardanov A.V."/>
            <person name="Ravin N.V."/>
        </authorList>
    </citation>
    <scope>NUCLEOTIDE SEQUENCE [LARGE SCALE GENOMIC DNA]</scope>
    <source>
        <strain evidence="2 3">ACht1</strain>
    </source>
</reference>
<dbReference type="EMBL" id="ASJR01000043">
    <property type="protein sequence ID" value="ERP30696.1"/>
    <property type="molecule type" value="Genomic_DNA"/>
</dbReference>
<dbReference type="InterPro" id="IPR050739">
    <property type="entry name" value="MFP"/>
</dbReference>
<dbReference type="Proteomes" id="UP000017148">
    <property type="component" value="Unassembled WGS sequence"/>
</dbReference>
<evidence type="ECO:0008006" key="4">
    <source>
        <dbReference type="Google" id="ProtNLM"/>
    </source>
</evidence>
<proteinExistence type="predicted"/>
<name>U7D551_9BACT</name>